<dbReference type="InterPro" id="IPR017441">
    <property type="entry name" value="Protein_kinase_ATP_BS"/>
</dbReference>
<gene>
    <name evidence="14" type="primary">pknB</name>
    <name evidence="14" type="ORF">SAMEA4535761_00100</name>
</gene>
<evidence type="ECO:0000256" key="10">
    <source>
        <dbReference type="PROSITE-ProRule" id="PRU10141"/>
    </source>
</evidence>
<dbReference type="GO" id="GO:0004674">
    <property type="term" value="F:protein serine/threonine kinase activity"/>
    <property type="evidence" value="ECO:0007669"/>
    <property type="project" value="UniProtKB-KW"/>
</dbReference>
<feature type="domain" description="Protein kinase" evidence="12">
    <location>
        <begin position="7"/>
        <end position="290"/>
    </location>
</feature>
<evidence type="ECO:0000256" key="1">
    <source>
        <dbReference type="ARBA" id="ARBA00012513"/>
    </source>
</evidence>
<dbReference type="PROSITE" id="PS00107">
    <property type="entry name" value="PROTEIN_KINASE_ATP"/>
    <property type="match status" value="1"/>
</dbReference>
<evidence type="ECO:0000313" key="14">
    <source>
        <dbReference type="EMBL" id="SNV52859.1"/>
    </source>
</evidence>
<sequence length="703" mass="74993">MMIANRYELGDVIGTGGMSDVYEATDTVLGRTVALKMLKMDMARDENFRERFRMEAQNSARLNHPNIVAVYDTGAEAVEGVDVPFIVMERLTGRNLRDIIREEGPLAPQRAAALLGPVAKALQASHDAGIIHRDIKPANIMVTNTGEVKVMDFGIARAVDDSSSVHTQTSAVIGTAQYLSPEQARGKSVDNRSDIYALGCVMYEMVTSTPPFESESPFGVAYMHVQEDPQPPSERLADLGRTQAQAAGANAALTDNEAVNLDSVILTAMAKHPADRYQTATEMGEDLALLERGSVTHAARTYLAAAERDQQGAHAADNTVVTGQPVPAPAPAVAARPQGTTRYEDHRRSHEKRSSSWMKWVAALLGVILLAAASWLAYSYFSPDGNGDNSKVEESMVKVPDVAGKPRDEAIAELEGLGFQVAVSDEPSPDFKRGDVISTNPAAGSELQHGTLITLNVSSGKEVTDVPDLTDMDPQEAQAALEEAGLELNEDIRREASENVPEGVIISQHPAAGSQLSKGSKVTITVSTGREKVEVPSLVGLNVNQATATLSQLDLRATVTRIDSERPDGEVIAVAGENTEVETGTTVELRVSNGMLMPMPQITRMDVNEADQKLRDAGWNGRLVAGPTVPTGAMVDAGLIGHQGTPVGELIRKDQAIGYNLWEFDAGELNPLRNNAAGPQPGKVAGQNANGRPLGDALRGIGL</sequence>
<feature type="domain" description="PASTA" evidence="13">
    <location>
        <begin position="529"/>
        <end position="593"/>
    </location>
</feature>
<evidence type="ECO:0000259" key="13">
    <source>
        <dbReference type="PROSITE" id="PS51178"/>
    </source>
</evidence>
<dbReference type="FunFam" id="3.30.200.20:FF:000035">
    <property type="entry name" value="Serine/threonine protein kinase Stk1"/>
    <property type="match status" value="1"/>
</dbReference>
<organism evidence="14 15">
    <name type="scientific">Corynebacterium imitans</name>
    <dbReference type="NCBI Taxonomy" id="156978"/>
    <lineage>
        <taxon>Bacteria</taxon>
        <taxon>Bacillati</taxon>
        <taxon>Actinomycetota</taxon>
        <taxon>Actinomycetes</taxon>
        <taxon>Mycobacteriales</taxon>
        <taxon>Corynebacteriaceae</taxon>
        <taxon>Corynebacterium</taxon>
    </lineage>
</organism>
<feature type="binding site" evidence="10">
    <location>
        <position position="36"/>
    </location>
    <ligand>
        <name>ATP</name>
        <dbReference type="ChEBI" id="CHEBI:30616"/>
    </ligand>
</feature>
<dbReference type="Gene3D" id="1.10.510.10">
    <property type="entry name" value="Transferase(Phosphotransferase) domain 1"/>
    <property type="match status" value="1"/>
</dbReference>
<dbReference type="CDD" id="cd14014">
    <property type="entry name" value="STKc_PknB_like"/>
    <property type="match status" value="1"/>
</dbReference>
<dbReference type="AlphaFoldDB" id="A0A239Y0W1"/>
<feature type="domain" description="PASTA" evidence="13">
    <location>
        <begin position="460"/>
        <end position="528"/>
    </location>
</feature>
<comment type="catalytic activity">
    <reaction evidence="8">
        <text>L-threonyl-[protein] + ATP = O-phospho-L-threonyl-[protein] + ADP + H(+)</text>
        <dbReference type="Rhea" id="RHEA:46608"/>
        <dbReference type="Rhea" id="RHEA-COMP:11060"/>
        <dbReference type="Rhea" id="RHEA-COMP:11605"/>
        <dbReference type="ChEBI" id="CHEBI:15378"/>
        <dbReference type="ChEBI" id="CHEBI:30013"/>
        <dbReference type="ChEBI" id="CHEBI:30616"/>
        <dbReference type="ChEBI" id="CHEBI:61977"/>
        <dbReference type="ChEBI" id="CHEBI:456216"/>
        <dbReference type="EC" id="2.7.11.1"/>
    </reaction>
</comment>
<evidence type="ECO:0000256" key="5">
    <source>
        <dbReference type="ARBA" id="ARBA00022741"/>
    </source>
</evidence>
<dbReference type="PROSITE" id="PS51178">
    <property type="entry name" value="PASTA"/>
    <property type="match status" value="3"/>
</dbReference>
<dbReference type="SMART" id="SM00740">
    <property type="entry name" value="PASTA"/>
    <property type="match status" value="3"/>
</dbReference>
<evidence type="ECO:0000259" key="12">
    <source>
        <dbReference type="PROSITE" id="PS50011"/>
    </source>
</evidence>
<keyword evidence="5 10" id="KW-0547">Nucleotide-binding</keyword>
<dbReference type="CDD" id="cd06577">
    <property type="entry name" value="PASTA_pknB"/>
    <property type="match status" value="3"/>
</dbReference>
<dbReference type="SMART" id="SM00220">
    <property type="entry name" value="S_TKc"/>
    <property type="match status" value="1"/>
</dbReference>
<name>A0A239Y0W1_9CORY</name>
<dbReference type="EMBL" id="LT906467">
    <property type="protein sequence ID" value="SNV52859.1"/>
    <property type="molecule type" value="Genomic_DNA"/>
</dbReference>
<keyword evidence="4" id="KW-0677">Repeat</keyword>
<accession>A0A239Y0W1</accession>
<proteinExistence type="predicted"/>
<comment type="catalytic activity">
    <reaction evidence="9">
        <text>L-seryl-[protein] + ATP = O-phospho-L-seryl-[protein] + ADP + H(+)</text>
        <dbReference type="Rhea" id="RHEA:17989"/>
        <dbReference type="Rhea" id="RHEA-COMP:9863"/>
        <dbReference type="Rhea" id="RHEA-COMP:11604"/>
        <dbReference type="ChEBI" id="CHEBI:15378"/>
        <dbReference type="ChEBI" id="CHEBI:29999"/>
        <dbReference type="ChEBI" id="CHEBI:30616"/>
        <dbReference type="ChEBI" id="CHEBI:83421"/>
        <dbReference type="ChEBI" id="CHEBI:456216"/>
        <dbReference type="EC" id="2.7.11.1"/>
    </reaction>
</comment>
<keyword evidence="3 14" id="KW-0808">Transferase</keyword>
<reference evidence="14 15" key="1">
    <citation type="submission" date="2017-06" db="EMBL/GenBank/DDBJ databases">
        <authorList>
            <consortium name="Pathogen Informatics"/>
        </authorList>
    </citation>
    <scope>NUCLEOTIDE SEQUENCE [LARGE SCALE GENOMIC DNA]</scope>
    <source>
        <strain evidence="14 15">NCTC13015</strain>
    </source>
</reference>
<evidence type="ECO:0000256" key="8">
    <source>
        <dbReference type="ARBA" id="ARBA00047899"/>
    </source>
</evidence>
<evidence type="ECO:0000256" key="3">
    <source>
        <dbReference type="ARBA" id="ARBA00022679"/>
    </source>
</evidence>
<dbReference type="Proteomes" id="UP000215374">
    <property type="component" value="Chromosome 1"/>
</dbReference>
<evidence type="ECO:0000256" key="11">
    <source>
        <dbReference type="SAM" id="MobiDB-lite"/>
    </source>
</evidence>
<keyword evidence="6 14" id="KW-0418">Kinase</keyword>
<dbReference type="PANTHER" id="PTHR43289">
    <property type="entry name" value="MITOGEN-ACTIVATED PROTEIN KINASE KINASE KINASE 20-RELATED"/>
    <property type="match status" value="1"/>
</dbReference>
<dbReference type="Pfam" id="PF00069">
    <property type="entry name" value="Pkinase"/>
    <property type="match status" value="1"/>
</dbReference>
<dbReference type="InterPro" id="IPR000719">
    <property type="entry name" value="Prot_kinase_dom"/>
</dbReference>
<dbReference type="GO" id="GO:0045717">
    <property type="term" value="P:negative regulation of fatty acid biosynthetic process"/>
    <property type="evidence" value="ECO:0007669"/>
    <property type="project" value="UniProtKB-ARBA"/>
</dbReference>
<feature type="region of interest" description="Disordered" evidence="11">
    <location>
        <begin position="321"/>
        <end position="350"/>
    </location>
</feature>
<dbReference type="GO" id="GO:0005524">
    <property type="term" value="F:ATP binding"/>
    <property type="evidence" value="ECO:0007669"/>
    <property type="project" value="UniProtKB-UniRule"/>
</dbReference>
<feature type="region of interest" description="Disordered" evidence="11">
    <location>
        <begin position="676"/>
        <end position="703"/>
    </location>
</feature>
<dbReference type="NCBIfam" id="NF033483">
    <property type="entry name" value="PknB_PASTA_kin"/>
    <property type="match status" value="1"/>
</dbReference>
<dbReference type="PANTHER" id="PTHR43289:SF6">
    <property type="entry name" value="SERINE_THREONINE-PROTEIN KINASE NEKL-3"/>
    <property type="match status" value="1"/>
</dbReference>
<evidence type="ECO:0000256" key="6">
    <source>
        <dbReference type="ARBA" id="ARBA00022777"/>
    </source>
</evidence>
<keyword evidence="7 10" id="KW-0067">ATP-binding</keyword>
<feature type="domain" description="PASTA" evidence="13">
    <location>
        <begin position="393"/>
        <end position="459"/>
    </location>
</feature>
<evidence type="ECO:0000256" key="2">
    <source>
        <dbReference type="ARBA" id="ARBA00022527"/>
    </source>
</evidence>
<evidence type="ECO:0000256" key="9">
    <source>
        <dbReference type="ARBA" id="ARBA00048679"/>
    </source>
</evidence>
<evidence type="ECO:0000313" key="15">
    <source>
        <dbReference type="Proteomes" id="UP000215374"/>
    </source>
</evidence>
<dbReference type="PROSITE" id="PS00108">
    <property type="entry name" value="PROTEIN_KINASE_ST"/>
    <property type="match status" value="1"/>
</dbReference>
<dbReference type="InterPro" id="IPR005543">
    <property type="entry name" value="PASTA_dom"/>
</dbReference>
<evidence type="ECO:0000256" key="4">
    <source>
        <dbReference type="ARBA" id="ARBA00022737"/>
    </source>
</evidence>
<dbReference type="Gene3D" id="3.30.200.20">
    <property type="entry name" value="Phosphorylase Kinase, domain 1"/>
    <property type="match status" value="1"/>
</dbReference>
<keyword evidence="2" id="KW-0723">Serine/threonine-protein kinase</keyword>
<dbReference type="EC" id="2.7.11.1" evidence="1"/>
<dbReference type="Gene3D" id="3.30.10.20">
    <property type="match status" value="4"/>
</dbReference>
<dbReference type="Pfam" id="PF03793">
    <property type="entry name" value="PASTA"/>
    <property type="match status" value="3"/>
</dbReference>
<protein>
    <recommendedName>
        <fullName evidence="1">non-specific serine/threonine protein kinase</fullName>
        <ecNumber evidence="1">2.7.11.1</ecNumber>
    </recommendedName>
</protein>
<dbReference type="SUPFAM" id="SSF56112">
    <property type="entry name" value="Protein kinase-like (PK-like)"/>
    <property type="match status" value="1"/>
</dbReference>
<dbReference type="InterPro" id="IPR011009">
    <property type="entry name" value="Kinase-like_dom_sf"/>
</dbReference>
<dbReference type="PROSITE" id="PS50011">
    <property type="entry name" value="PROTEIN_KINASE_DOM"/>
    <property type="match status" value="1"/>
</dbReference>
<dbReference type="FunFam" id="1.10.510.10:FF:000021">
    <property type="entry name" value="Serine/threonine protein kinase"/>
    <property type="match status" value="1"/>
</dbReference>
<dbReference type="InterPro" id="IPR008271">
    <property type="entry name" value="Ser/Thr_kinase_AS"/>
</dbReference>
<dbReference type="GO" id="GO:0106310">
    <property type="term" value="F:protein serine kinase activity"/>
    <property type="evidence" value="ECO:0007669"/>
    <property type="project" value="RHEA"/>
</dbReference>
<evidence type="ECO:0000256" key="7">
    <source>
        <dbReference type="ARBA" id="ARBA00022840"/>
    </source>
</evidence>